<dbReference type="AlphaFoldDB" id="A0A1M4SAG6"/>
<evidence type="ECO:0000313" key="11">
    <source>
        <dbReference type="Proteomes" id="UP000184048"/>
    </source>
</evidence>
<evidence type="ECO:0000256" key="3">
    <source>
        <dbReference type="ARBA" id="ARBA00012438"/>
    </source>
</evidence>
<dbReference type="Pfam" id="PF05227">
    <property type="entry name" value="CHASE3"/>
    <property type="match status" value="1"/>
</dbReference>
<keyword evidence="11" id="KW-1185">Reference proteome</keyword>
<comment type="subcellular location">
    <subcellularLocation>
        <location evidence="2">Membrane</location>
    </subcellularLocation>
</comment>
<evidence type="ECO:0000259" key="8">
    <source>
        <dbReference type="PROSITE" id="PS50109"/>
    </source>
</evidence>
<dbReference type="GO" id="GO:0007234">
    <property type="term" value="P:osmosensory signaling via phosphorelay pathway"/>
    <property type="evidence" value="ECO:0007669"/>
    <property type="project" value="TreeGrafter"/>
</dbReference>
<gene>
    <name evidence="10" type="ORF">SAMN02745131_00037</name>
</gene>
<dbReference type="STRING" id="1121884.SAMN02745131_00037"/>
<dbReference type="PROSITE" id="PS50885">
    <property type="entry name" value="HAMP"/>
    <property type="match status" value="1"/>
</dbReference>
<sequence>MRISYLIFLSFLSILLLFAFTTFINFRLSERVKENTDFVNQSGNIVRSSNRFQRNTINMGSGLRGFLLTGEDSFLQAYDSAATENKLILTDLFNQLDTTSRQYKLLVDIASLNNRWLSEFGQPLRQAKIGAEASDVNLPYFNKLYREKMQSSDERKLNTRLQEEIREFVNIEYEKRSEREKLLNDSLQMTKTISFFMITFSVLMALFIVAFLTIRISKRILKMVRMADSIAAGNYNVSTEETGKDELSGLARSLNYMAKTLSSNINELTKKNRELDQFAHIVSHDMKAPLRGIDNVVSWIEEDHKDELTPKVAEYIRLIKGRVIRGESLIQGLLSYARVGKEEEGEEKIDTKALLKEVLENFSMKEGTTINISEAMPVIYSVKLPLLQVFSNLIDNALKYNDKTNGLVKVYHKEYPGHWEFFVSDNGPGISKNYHEKIFMIFQTLKERDSFESTGVGLAIVKKILDSRGEEIKLESEAGTGSIFSFTWKK</sequence>
<dbReference type="EMBL" id="FQUU01000001">
    <property type="protein sequence ID" value="SHE29135.1"/>
    <property type="molecule type" value="Genomic_DNA"/>
</dbReference>
<name>A0A1M4SAG6_9BACT</name>
<dbReference type="EC" id="2.7.13.3" evidence="3"/>
<keyword evidence="7" id="KW-0472">Membrane</keyword>
<dbReference type="SMART" id="SM00387">
    <property type="entry name" value="HATPase_c"/>
    <property type="match status" value="1"/>
</dbReference>
<reference evidence="10 11" key="1">
    <citation type="submission" date="2016-11" db="EMBL/GenBank/DDBJ databases">
        <authorList>
            <person name="Jaros S."/>
            <person name="Januszkiewicz K."/>
            <person name="Wedrychowicz H."/>
        </authorList>
    </citation>
    <scope>NUCLEOTIDE SEQUENCE [LARGE SCALE GENOMIC DNA]</scope>
    <source>
        <strain evidence="10 11">DSM 18119</strain>
    </source>
</reference>
<dbReference type="InterPro" id="IPR003660">
    <property type="entry name" value="HAMP_dom"/>
</dbReference>
<dbReference type="Proteomes" id="UP000184048">
    <property type="component" value="Unassembled WGS sequence"/>
</dbReference>
<evidence type="ECO:0000256" key="7">
    <source>
        <dbReference type="SAM" id="Phobius"/>
    </source>
</evidence>
<dbReference type="RefSeq" id="WP_072833227.1">
    <property type="nucleotide sequence ID" value="NZ_FQUU01000001.1"/>
</dbReference>
<dbReference type="GO" id="GO:0030295">
    <property type="term" value="F:protein kinase activator activity"/>
    <property type="evidence" value="ECO:0007669"/>
    <property type="project" value="TreeGrafter"/>
</dbReference>
<dbReference type="SUPFAM" id="SSF55874">
    <property type="entry name" value="ATPase domain of HSP90 chaperone/DNA topoisomerase II/histidine kinase"/>
    <property type="match status" value="1"/>
</dbReference>
<accession>A0A1M4SAG6</accession>
<evidence type="ECO:0000256" key="2">
    <source>
        <dbReference type="ARBA" id="ARBA00004370"/>
    </source>
</evidence>
<dbReference type="Gene3D" id="3.30.565.10">
    <property type="entry name" value="Histidine kinase-like ATPase, C-terminal domain"/>
    <property type="match status" value="1"/>
</dbReference>
<dbReference type="InterPro" id="IPR036890">
    <property type="entry name" value="HATPase_C_sf"/>
</dbReference>
<dbReference type="Gene3D" id="6.10.340.10">
    <property type="match status" value="1"/>
</dbReference>
<dbReference type="GO" id="GO:0000156">
    <property type="term" value="F:phosphorelay response regulator activity"/>
    <property type="evidence" value="ECO:0007669"/>
    <property type="project" value="TreeGrafter"/>
</dbReference>
<dbReference type="InterPro" id="IPR005467">
    <property type="entry name" value="His_kinase_dom"/>
</dbReference>
<dbReference type="GO" id="GO:0000155">
    <property type="term" value="F:phosphorelay sensor kinase activity"/>
    <property type="evidence" value="ECO:0007669"/>
    <property type="project" value="InterPro"/>
</dbReference>
<dbReference type="Gene3D" id="1.10.287.130">
    <property type="match status" value="1"/>
</dbReference>
<dbReference type="InterPro" id="IPR004358">
    <property type="entry name" value="Sig_transdc_His_kin-like_C"/>
</dbReference>
<dbReference type="PRINTS" id="PR00344">
    <property type="entry name" value="BCTRLSENSOR"/>
</dbReference>
<dbReference type="CDD" id="cd06225">
    <property type="entry name" value="HAMP"/>
    <property type="match status" value="1"/>
</dbReference>
<dbReference type="SUPFAM" id="SSF158472">
    <property type="entry name" value="HAMP domain-like"/>
    <property type="match status" value="1"/>
</dbReference>
<feature type="domain" description="Histidine kinase" evidence="8">
    <location>
        <begin position="281"/>
        <end position="490"/>
    </location>
</feature>
<dbReference type="PANTHER" id="PTHR42878:SF15">
    <property type="entry name" value="BACTERIOPHYTOCHROME"/>
    <property type="match status" value="1"/>
</dbReference>
<proteinExistence type="predicted"/>
<keyword evidence="6 10" id="KW-0418">Kinase</keyword>
<keyword evidence="5" id="KW-0808">Transferase</keyword>
<dbReference type="CDD" id="cd00082">
    <property type="entry name" value="HisKA"/>
    <property type="match status" value="1"/>
</dbReference>
<feature type="domain" description="HAMP" evidence="9">
    <location>
        <begin position="214"/>
        <end position="266"/>
    </location>
</feature>
<dbReference type="PANTHER" id="PTHR42878">
    <property type="entry name" value="TWO-COMPONENT HISTIDINE KINASE"/>
    <property type="match status" value="1"/>
</dbReference>
<dbReference type="OrthoDB" id="9766459at2"/>
<dbReference type="PROSITE" id="PS50109">
    <property type="entry name" value="HIS_KIN"/>
    <property type="match status" value="1"/>
</dbReference>
<dbReference type="SMART" id="SM00388">
    <property type="entry name" value="HisKA"/>
    <property type="match status" value="1"/>
</dbReference>
<dbReference type="InterPro" id="IPR050351">
    <property type="entry name" value="BphY/WalK/GraS-like"/>
</dbReference>
<dbReference type="GO" id="GO:0016020">
    <property type="term" value="C:membrane"/>
    <property type="evidence" value="ECO:0007669"/>
    <property type="project" value="UniProtKB-SubCell"/>
</dbReference>
<comment type="catalytic activity">
    <reaction evidence="1">
        <text>ATP + protein L-histidine = ADP + protein N-phospho-L-histidine.</text>
        <dbReference type="EC" id="2.7.13.3"/>
    </reaction>
</comment>
<evidence type="ECO:0000256" key="4">
    <source>
        <dbReference type="ARBA" id="ARBA00022553"/>
    </source>
</evidence>
<dbReference type="InterPro" id="IPR003661">
    <property type="entry name" value="HisK_dim/P_dom"/>
</dbReference>
<evidence type="ECO:0000256" key="6">
    <source>
        <dbReference type="ARBA" id="ARBA00022777"/>
    </source>
</evidence>
<dbReference type="Pfam" id="PF02518">
    <property type="entry name" value="HATPase_c"/>
    <property type="match status" value="1"/>
</dbReference>
<evidence type="ECO:0000259" key="9">
    <source>
        <dbReference type="PROSITE" id="PS50885"/>
    </source>
</evidence>
<evidence type="ECO:0000256" key="1">
    <source>
        <dbReference type="ARBA" id="ARBA00000085"/>
    </source>
</evidence>
<dbReference type="InterPro" id="IPR036097">
    <property type="entry name" value="HisK_dim/P_sf"/>
</dbReference>
<dbReference type="InterPro" id="IPR007891">
    <property type="entry name" value="CHASE3"/>
</dbReference>
<evidence type="ECO:0000313" key="10">
    <source>
        <dbReference type="EMBL" id="SHE29135.1"/>
    </source>
</evidence>
<organism evidence="10 11">
    <name type="scientific">Flavisolibacter ginsengisoli DSM 18119</name>
    <dbReference type="NCBI Taxonomy" id="1121884"/>
    <lineage>
        <taxon>Bacteria</taxon>
        <taxon>Pseudomonadati</taxon>
        <taxon>Bacteroidota</taxon>
        <taxon>Chitinophagia</taxon>
        <taxon>Chitinophagales</taxon>
        <taxon>Chitinophagaceae</taxon>
        <taxon>Flavisolibacter</taxon>
    </lineage>
</organism>
<dbReference type="SMART" id="SM00304">
    <property type="entry name" value="HAMP"/>
    <property type="match status" value="1"/>
</dbReference>
<feature type="transmembrane region" description="Helical" evidence="7">
    <location>
        <begin position="193"/>
        <end position="216"/>
    </location>
</feature>
<keyword evidence="7" id="KW-1133">Transmembrane helix</keyword>
<dbReference type="InterPro" id="IPR003594">
    <property type="entry name" value="HATPase_dom"/>
</dbReference>
<keyword evidence="4" id="KW-0597">Phosphoprotein</keyword>
<dbReference type="SUPFAM" id="SSF47384">
    <property type="entry name" value="Homodimeric domain of signal transducing histidine kinase"/>
    <property type="match status" value="1"/>
</dbReference>
<keyword evidence="7" id="KW-0812">Transmembrane</keyword>
<dbReference type="Pfam" id="PF00672">
    <property type="entry name" value="HAMP"/>
    <property type="match status" value="1"/>
</dbReference>
<evidence type="ECO:0000256" key="5">
    <source>
        <dbReference type="ARBA" id="ARBA00022679"/>
    </source>
</evidence>
<dbReference type="Pfam" id="PF00512">
    <property type="entry name" value="HisKA"/>
    <property type="match status" value="1"/>
</dbReference>
<protein>
    <recommendedName>
        <fullName evidence="3">histidine kinase</fullName>
        <ecNumber evidence="3">2.7.13.3</ecNumber>
    </recommendedName>
</protein>